<dbReference type="AlphaFoldDB" id="A0A8T0P9L5"/>
<proteinExistence type="predicted"/>
<evidence type="ECO:0000313" key="1">
    <source>
        <dbReference type="EMBL" id="KAG2558483.1"/>
    </source>
</evidence>
<reference evidence="1" key="1">
    <citation type="submission" date="2020-05" db="EMBL/GenBank/DDBJ databases">
        <title>WGS assembly of Panicum virgatum.</title>
        <authorList>
            <person name="Lovell J.T."/>
            <person name="Jenkins J."/>
            <person name="Shu S."/>
            <person name="Juenger T.E."/>
            <person name="Schmutz J."/>
        </authorList>
    </citation>
    <scope>NUCLEOTIDE SEQUENCE</scope>
    <source>
        <strain evidence="1">AP13</strain>
    </source>
</reference>
<dbReference type="EMBL" id="CM029052">
    <property type="protein sequence ID" value="KAG2558483.1"/>
    <property type="molecule type" value="Genomic_DNA"/>
</dbReference>
<name>A0A8T0P9L5_PANVG</name>
<comment type="caution">
    <text evidence="1">The sequence shown here is derived from an EMBL/GenBank/DDBJ whole genome shotgun (WGS) entry which is preliminary data.</text>
</comment>
<keyword evidence="2" id="KW-1185">Reference proteome</keyword>
<dbReference type="Proteomes" id="UP000823388">
    <property type="component" value="Chromosome 8N"/>
</dbReference>
<accession>A0A8T0P9L5</accession>
<evidence type="ECO:0000313" key="2">
    <source>
        <dbReference type="Proteomes" id="UP000823388"/>
    </source>
</evidence>
<organism evidence="1 2">
    <name type="scientific">Panicum virgatum</name>
    <name type="common">Blackwell switchgrass</name>
    <dbReference type="NCBI Taxonomy" id="38727"/>
    <lineage>
        <taxon>Eukaryota</taxon>
        <taxon>Viridiplantae</taxon>
        <taxon>Streptophyta</taxon>
        <taxon>Embryophyta</taxon>
        <taxon>Tracheophyta</taxon>
        <taxon>Spermatophyta</taxon>
        <taxon>Magnoliopsida</taxon>
        <taxon>Liliopsida</taxon>
        <taxon>Poales</taxon>
        <taxon>Poaceae</taxon>
        <taxon>PACMAD clade</taxon>
        <taxon>Panicoideae</taxon>
        <taxon>Panicodae</taxon>
        <taxon>Paniceae</taxon>
        <taxon>Panicinae</taxon>
        <taxon>Panicum</taxon>
        <taxon>Panicum sect. Hiantes</taxon>
    </lineage>
</organism>
<protein>
    <submittedName>
        <fullName evidence="1">Uncharacterized protein</fullName>
    </submittedName>
</protein>
<gene>
    <name evidence="1" type="ORF">PVAP13_8NG268900</name>
</gene>
<sequence length="100" mass="11017">MEPWMINMLASNGGGSHDLEMLGTNASDSHDVEVVETQYACPQEEQVFREAAAIEASTGVKGNKKRSKNFSVKEDNLLVAAWLEISMDAVQDIDQPRATY</sequence>